<dbReference type="RefSeq" id="WP_025835754.1">
    <property type="nucleotide sequence ID" value="NZ_CABMFG010000046.1"/>
</dbReference>
<evidence type="ECO:0000259" key="7">
    <source>
        <dbReference type="Pfam" id="PF07980"/>
    </source>
</evidence>
<dbReference type="Pfam" id="PF14322">
    <property type="entry name" value="SusD-like_3"/>
    <property type="match status" value="1"/>
</dbReference>
<name>A0A413GYS3_9BACE</name>
<dbReference type="InterPro" id="IPR012944">
    <property type="entry name" value="SusD_RagB_dom"/>
</dbReference>
<accession>A0A413GYS3</accession>
<dbReference type="InterPro" id="IPR033985">
    <property type="entry name" value="SusD-like_N"/>
</dbReference>
<reference evidence="9 10" key="1">
    <citation type="submission" date="2018-08" db="EMBL/GenBank/DDBJ databases">
        <title>A genome reference for cultivated species of the human gut microbiota.</title>
        <authorList>
            <person name="Zou Y."/>
            <person name="Xue W."/>
            <person name="Luo G."/>
        </authorList>
    </citation>
    <scope>NUCLEOTIDE SEQUENCE [LARGE SCALE GENOMIC DNA]</scope>
    <source>
        <strain evidence="9 10">OF03-9BH</strain>
    </source>
</reference>
<evidence type="ECO:0000256" key="6">
    <source>
        <dbReference type="SAM" id="SignalP"/>
    </source>
</evidence>
<dbReference type="InterPro" id="IPR011990">
    <property type="entry name" value="TPR-like_helical_dom_sf"/>
</dbReference>
<dbReference type="PROSITE" id="PS51257">
    <property type="entry name" value="PROKAR_LIPOPROTEIN"/>
    <property type="match status" value="1"/>
</dbReference>
<feature type="chain" id="PRO_5019288325" evidence="6">
    <location>
        <begin position="20"/>
        <end position="536"/>
    </location>
</feature>
<dbReference type="AlphaFoldDB" id="A0A413GYS3"/>
<organism evidence="9 10">
    <name type="scientific">Bacteroides stercorirosoris</name>
    <dbReference type="NCBI Taxonomy" id="871324"/>
    <lineage>
        <taxon>Bacteria</taxon>
        <taxon>Pseudomonadati</taxon>
        <taxon>Bacteroidota</taxon>
        <taxon>Bacteroidia</taxon>
        <taxon>Bacteroidales</taxon>
        <taxon>Bacteroidaceae</taxon>
        <taxon>Bacteroides</taxon>
    </lineage>
</organism>
<keyword evidence="4" id="KW-0472">Membrane</keyword>
<feature type="signal peptide" evidence="6">
    <location>
        <begin position="1"/>
        <end position="19"/>
    </location>
</feature>
<keyword evidence="5" id="KW-0998">Cell outer membrane</keyword>
<feature type="domain" description="SusD-like N-terminal" evidence="8">
    <location>
        <begin position="93"/>
        <end position="251"/>
    </location>
</feature>
<evidence type="ECO:0000256" key="3">
    <source>
        <dbReference type="ARBA" id="ARBA00022729"/>
    </source>
</evidence>
<evidence type="ECO:0000256" key="2">
    <source>
        <dbReference type="ARBA" id="ARBA00006275"/>
    </source>
</evidence>
<dbReference type="EMBL" id="QSCF01000046">
    <property type="protein sequence ID" value="RGX76316.1"/>
    <property type="molecule type" value="Genomic_DNA"/>
</dbReference>
<evidence type="ECO:0000256" key="4">
    <source>
        <dbReference type="ARBA" id="ARBA00023136"/>
    </source>
</evidence>
<evidence type="ECO:0000313" key="9">
    <source>
        <dbReference type="EMBL" id="RGX76316.1"/>
    </source>
</evidence>
<comment type="similarity">
    <text evidence="2">Belongs to the SusD family.</text>
</comment>
<dbReference type="Pfam" id="PF07980">
    <property type="entry name" value="SusD_RagB"/>
    <property type="match status" value="1"/>
</dbReference>
<sequence>MKNISKFILSVCLSSSVFMTGCIEETLPTQIATDDQLASSAKATEALLWAMPAYFNTYQILPSRQDYDWGYGSLMHIRDVMTEDMPIVYSGSGYDWYDSWETNKNQGDGYMITQYHWWYYYKFVQTANNMIGAVNAEAANSLQLGYLGAGHAFRALAYLEMAQMYEFLPVEGFSSVNSSGNDVLNLTVPIVREGMTEEEARNNPRVTREVMAEFILEDLNKAEEYIVNLKEASKTLPHQDVVYGLKARYYMWLGDYANAKTYARKAIDASSVAPMTEAQCLSTTKGFNDLSCWMWGSQLKAEDAQVKSGIITWTSWMSNETKYGYSGQEPYLMINRATYERISNTDFRKKMWKAPSGSLLEGQTPFINKEFGESLPVYASVKFRPNEGNMDVSNVGNASAFPVMRVEEMYFIEAEAAAHLDAAEGKRLLETFMKSYRDPQYVCSNSDVVEEAVFQKRVEFWGEGLTFFDVKRLNMSVTRGYPGTNFFDTARLNTNGRPAWMNMSVVRQESDNNAALVGFGNPDPTDFYIPWVETKE</sequence>
<dbReference type="Proteomes" id="UP000286075">
    <property type="component" value="Unassembled WGS sequence"/>
</dbReference>
<dbReference type="GeneID" id="92714963"/>
<proteinExistence type="inferred from homology"/>
<comment type="subcellular location">
    <subcellularLocation>
        <location evidence="1">Cell outer membrane</location>
    </subcellularLocation>
</comment>
<evidence type="ECO:0000256" key="1">
    <source>
        <dbReference type="ARBA" id="ARBA00004442"/>
    </source>
</evidence>
<comment type="caution">
    <text evidence="9">The sequence shown here is derived from an EMBL/GenBank/DDBJ whole genome shotgun (WGS) entry which is preliminary data.</text>
</comment>
<evidence type="ECO:0000313" key="10">
    <source>
        <dbReference type="Proteomes" id="UP000286075"/>
    </source>
</evidence>
<dbReference type="OrthoDB" id="1100079at2"/>
<dbReference type="SUPFAM" id="SSF48452">
    <property type="entry name" value="TPR-like"/>
    <property type="match status" value="1"/>
</dbReference>
<evidence type="ECO:0000259" key="8">
    <source>
        <dbReference type="Pfam" id="PF14322"/>
    </source>
</evidence>
<keyword evidence="3 6" id="KW-0732">Signal</keyword>
<feature type="domain" description="RagB/SusD" evidence="7">
    <location>
        <begin position="358"/>
        <end position="485"/>
    </location>
</feature>
<gene>
    <name evidence="9" type="ORF">DXA68_20105</name>
</gene>
<protein>
    <submittedName>
        <fullName evidence="9">RagB/SusD family nutrient uptake outer membrane protein</fullName>
    </submittedName>
</protein>
<dbReference type="GO" id="GO:0009279">
    <property type="term" value="C:cell outer membrane"/>
    <property type="evidence" value="ECO:0007669"/>
    <property type="project" value="UniProtKB-SubCell"/>
</dbReference>
<dbReference type="Gene3D" id="1.25.40.390">
    <property type="match status" value="1"/>
</dbReference>
<evidence type="ECO:0000256" key="5">
    <source>
        <dbReference type="ARBA" id="ARBA00023237"/>
    </source>
</evidence>